<dbReference type="InterPro" id="IPR018669">
    <property type="entry name" value="Toxin_HigB"/>
</dbReference>
<dbReference type="RefSeq" id="WP_085595595.1">
    <property type="nucleotide sequence ID" value="NZ_CP133164.1"/>
</dbReference>
<proteinExistence type="predicted"/>
<evidence type="ECO:0000313" key="2">
    <source>
        <dbReference type="Proteomes" id="UP001237292"/>
    </source>
</evidence>
<keyword evidence="2" id="KW-1185">Reference proteome</keyword>
<protein>
    <submittedName>
        <fullName evidence="1">Type II toxin-antitoxin system HigB family toxin</fullName>
    </submittedName>
</protein>
<accession>A0ABY9NK80</accession>
<gene>
    <name evidence="1" type="ORF">QL104_02450</name>
</gene>
<name>A0ABY9NK80_9PSED</name>
<dbReference type="Pfam" id="PF09907">
    <property type="entry name" value="HigB_toxin"/>
    <property type="match status" value="1"/>
</dbReference>
<dbReference type="Proteomes" id="UP001237292">
    <property type="component" value="Chromosome"/>
</dbReference>
<organism evidence="1 2">
    <name type="scientific">Pseudomonas piscis</name>
    <dbReference type="NCBI Taxonomy" id="2614538"/>
    <lineage>
        <taxon>Bacteria</taxon>
        <taxon>Pseudomonadati</taxon>
        <taxon>Pseudomonadota</taxon>
        <taxon>Gammaproteobacteria</taxon>
        <taxon>Pseudomonadales</taxon>
        <taxon>Pseudomonadaceae</taxon>
        <taxon>Pseudomonas</taxon>
    </lineage>
</organism>
<reference evidence="1 2" key="1">
    <citation type="journal article" date="2023" name="Access Microbiol">
        <title>The genome of a steinernematid-associated Pseudomonas piscis bacterium encodes the biosynthesis of insect toxins.</title>
        <authorList>
            <person name="Awori R.M."/>
            <person name="Hendre P."/>
            <person name="Amugune N.O."/>
        </authorList>
    </citation>
    <scope>NUCLEOTIDE SEQUENCE [LARGE SCALE GENOMIC DNA]</scope>
    <source>
        <strain evidence="1 2">75</strain>
    </source>
</reference>
<evidence type="ECO:0000313" key="1">
    <source>
        <dbReference type="EMBL" id="WMN18288.1"/>
    </source>
</evidence>
<sequence>MRVITAKRIWEAKEKWPQSAKALDDWYRLIKSNSFADFSAIKAMFPAVDKVGPLHVFDVGGNKLRLIAVLRYTTQKLYIRYILNHREYDRGQWKEG</sequence>
<dbReference type="EMBL" id="CP133164">
    <property type="protein sequence ID" value="WMN18288.1"/>
    <property type="molecule type" value="Genomic_DNA"/>
</dbReference>